<gene>
    <name evidence="2" type="ORF">SAMN02746098_00166</name>
</gene>
<protein>
    <recommendedName>
        <fullName evidence="4">PrgI family protein</fullName>
    </recommendedName>
</protein>
<keyword evidence="1" id="KW-1133">Transmembrane helix</keyword>
<dbReference type="RefSeq" id="WP_073027104.1">
    <property type="nucleotide sequence ID" value="NZ_FQXJ01000003.1"/>
</dbReference>
<evidence type="ECO:0000313" key="3">
    <source>
        <dbReference type="Proteomes" id="UP000183954"/>
    </source>
</evidence>
<keyword evidence="1" id="KW-0812">Transmembrane</keyword>
<evidence type="ECO:0000256" key="1">
    <source>
        <dbReference type="SAM" id="Phobius"/>
    </source>
</evidence>
<dbReference type="AlphaFoldDB" id="A0A1M5Q947"/>
<sequence>MEDTKKTLYIPVGIKTRPEYFDGFGKTELRQSTLICLLGGGMDLLAFLFTQNISVCVLAMFVIIAGSVMMSTKDQTNLSAVDQVKNMIHFARSQKNYPYVALDEWKSR</sequence>
<evidence type="ECO:0000313" key="2">
    <source>
        <dbReference type="EMBL" id="SHH10023.1"/>
    </source>
</evidence>
<dbReference type="EMBL" id="FQXJ01000003">
    <property type="protein sequence ID" value="SHH10023.1"/>
    <property type="molecule type" value="Genomic_DNA"/>
</dbReference>
<feature type="transmembrane region" description="Helical" evidence="1">
    <location>
        <begin position="44"/>
        <end position="65"/>
    </location>
</feature>
<evidence type="ECO:0008006" key="4">
    <source>
        <dbReference type="Google" id="ProtNLM"/>
    </source>
</evidence>
<reference evidence="3" key="1">
    <citation type="submission" date="2016-11" db="EMBL/GenBank/DDBJ databases">
        <authorList>
            <person name="Varghese N."/>
            <person name="Submissions S."/>
        </authorList>
    </citation>
    <scope>NUCLEOTIDE SEQUENCE [LARGE SCALE GENOMIC DNA]</scope>
    <source>
        <strain evidence="3">DSM 15449</strain>
    </source>
</reference>
<accession>A0A1M5Q947</accession>
<dbReference type="STRING" id="1121420.SAMN02746098_00166"/>
<keyword evidence="1" id="KW-0472">Membrane</keyword>
<organism evidence="2 3">
    <name type="scientific">Desulfosporosinus lacus DSM 15449</name>
    <dbReference type="NCBI Taxonomy" id="1121420"/>
    <lineage>
        <taxon>Bacteria</taxon>
        <taxon>Bacillati</taxon>
        <taxon>Bacillota</taxon>
        <taxon>Clostridia</taxon>
        <taxon>Eubacteriales</taxon>
        <taxon>Desulfitobacteriaceae</taxon>
        <taxon>Desulfosporosinus</taxon>
    </lineage>
</organism>
<name>A0A1M5Q947_9FIRM</name>
<dbReference type="Proteomes" id="UP000183954">
    <property type="component" value="Unassembled WGS sequence"/>
</dbReference>
<dbReference type="OrthoDB" id="1848927at2"/>
<keyword evidence="3" id="KW-1185">Reference proteome</keyword>
<proteinExistence type="predicted"/>